<evidence type="ECO:0000256" key="2">
    <source>
        <dbReference type="SAM" id="Phobius"/>
    </source>
</evidence>
<feature type="transmembrane region" description="Helical" evidence="2">
    <location>
        <begin position="247"/>
        <end position="266"/>
    </location>
</feature>
<dbReference type="PANTHER" id="PTHR28049:SF1">
    <property type="entry name" value="DSC E3 UBIQUITIN LIGASE COMPLEX SUBUNIT 3"/>
    <property type="match status" value="1"/>
</dbReference>
<dbReference type="Gene3D" id="3.10.20.90">
    <property type="entry name" value="Phosphatidylinositol 3-kinase Catalytic Subunit, Chain A, domain 1"/>
    <property type="match status" value="1"/>
</dbReference>
<gene>
    <name evidence="5" type="ORF">B0I35DRAFT_427850</name>
</gene>
<dbReference type="SUPFAM" id="SSF54236">
    <property type="entry name" value="Ubiquitin-like"/>
    <property type="match status" value="1"/>
</dbReference>
<reference evidence="5" key="1">
    <citation type="journal article" date="2021" name="Nat. Commun.">
        <title>Genetic determinants of endophytism in the Arabidopsis root mycobiome.</title>
        <authorList>
            <person name="Mesny F."/>
            <person name="Miyauchi S."/>
            <person name="Thiergart T."/>
            <person name="Pickel B."/>
            <person name="Atanasova L."/>
            <person name="Karlsson M."/>
            <person name="Huettel B."/>
            <person name="Barry K.W."/>
            <person name="Haridas S."/>
            <person name="Chen C."/>
            <person name="Bauer D."/>
            <person name="Andreopoulos W."/>
            <person name="Pangilinan J."/>
            <person name="LaButti K."/>
            <person name="Riley R."/>
            <person name="Lipzen A."/>
            <person name="Clum A."/>
            <person name="Drula E."/>
            <person name="Henrissat B."/>
            <person name="Kohler A."/>
            <person name="Grigoriev I.V."/>
            <person name="Martin F.M."/>
            <person name="Hacquard S."/>
        </authorList>
    </citation>
    <scope>NUCLEOTIDE SEQUENCE</scope>
    <source>
        <strain evidence="5">MPI-CAGE-CH-0235</strain>
    </source>
</reference>
<protein>
    <submittedName>
        <fullName evidence="5">DUF2407 C-terminal domain-containing protein</fullName>
    </submittedName>
</protein>
<proteinExistence type="predicted"/>
<evidence type="ECO:0000313" key="5">
    <source>
        <dbReference type="EMBL" id="KAH7320820.1"/>
    </source>
</evidence>
<dbReference type="Pfam" id="PF10302">
    <property type="entry name" value="Dsc3_N"/>
    <property type="match status" value="1"/>
</dbReference>
<keyword evidence="2" id="KW-1133">Transmembrane helix</keyword>
<keyword evidence="2" id="KW-0812">Transmembrane</keyword>
<dbReference type="InterPro" id="IPR045226">
    <property type="entry name" value="Dsc3"/>
</dbReference>
<dbReference type="GO" id="GO:0044695">
    <property type="term" value="C:Dsc E3 ubiquitin ligase complex"/>
    <property type="evidence" value="ECO:0007669"/>
    <property type="project" value="InterPro"/>
</dbReference>
<feature type="region of interest" description="Disordered" evidence="1">
    <location>
        <begin position="134"/>
        <end position="173"/>
    </location>
</feature>
<keyword evidence="6" id="KW-1185">Reference proteome</keyword>
<feature type="compositionally biased region" description="Basic and acidic residues" evidence="1">
    <location>
        <begin position="134"/>
        <end position="144"/>
    </location>
</feature>
<feature type="region of interest" description="Disordered" evidence="1">
    <location>
        <begin position="78"/>
        <end position="110"/>
    </location>
</feature>
<feature type="domain" description="DSC E3 ubiquitin ligase complex subunit 3 ubiquitin-like" evidence="3">
    <location>
        <begin position="20"/>
        <end position="126"/>
    </location>
</feature>
<dbReference type="OrthoDB" id="2556122at2759"/>
<name>A0A8K0SSI8_9HYPO</name>
<dbReference type="InterPro" id="IPR019413">
    <property type="entry name" value="Dsc3_ub-like_dom"/>
</dbReference>
<dbReference type="Proteomes" id="UP000813444">
    <property type="component" value="Unassembled WGS sequence"/>
</dbReference>
<evidence type="ECO:0000256" key="1">
    <source>
        <dbReference type="SAM" id="MobiDB-lite"/>
    </source>
</evidence>
<accession>A0A8K0SSI8</accession>
<feature type="transmembrane region" description="Helical" evidence="2">
    <location>
        <begin position="278"/>
        <end position="297"/>
    </location>
</feature>
<dbReference type="AlphaFoldDB" id="A0A8K0SSI8"/>
<comment type="caution">
    <text evidence="5">The sequence shown here is derived from an EMBL/GenBank/DDBJ whole genome shotgun (WGS) entry which is preliminary data.</text>
</comment>
<dbReference type="PANTHER" id="PTHR28049">
    <property type="entry name" value="TRANSMEMBRANE PROTEIN YOR223W"/>
    <property type="match status" value="1"/>
</dbReference>
<keyword evidence="2" id="KW-0472">Membrane</keyword>
<feature type="compositionally biased region" description="Low complexity" evidence="1">
    <location>
        <begin position="154"/>
        <end position="163"/>
    </location>
</feature>
<dbReference type="InterPro" id="IPR025390">
    <property type="entry name" value="Dsc3_C"/>
</dbReference>
<feature type="domain" description="DSC E3 ubiquitin ligase complex subunit 3 C-terminal" evidence="4">
    <location>
        <begin position="167"/>
        <end position="293"/>
    </location>
</feature>
<organism evidence="5 6">
    <name type="scientific">Stachybotrys elegans</name>
    <dbReference type="NCBI Taxonomy" id="80388"/>
    <lineage>
        <taxon>Eukaryota</taxon>
        <taxon>Fungi</taxon>
        <taxon>Dikarya</taxon>
        <taxon>Ascomycota</taxon>
        <taxon>Pezizomycotina</taxon>
        <taxon>Sordariomycetes</taxon>
        <taxon>Hypocreomycetidae</taxon>
        <taxon>Hypocreales</taxon>
        <taxon>Stachybotryaceae</taxon>
        <taxon>Stachybotrys</taxon>
    </lineage>
</organism>
<sequence>MTVTTQSAAPAPPPFTPPLLLTIRFSTSLPDIELDITAPRSTTVLSLKHLLRNRLGTRSRLRLIHHGRLLADSAALSAALKSPPPPPPSSDARDGSNPTPTDPKGKAVAGVEPVRRIYVNCHIGDELTDEELAAEREAADKPPEDDGSADGAGTTTQPPTTTRPRPRGFDRLTGFSASEISTLRTQFAVIHRDRLAQDGVLPSPDTMRRFEDAWIDNNANGIPIGDGTGQTAGLEDDITNMAHILDILIRAMMIGFFFPLGSLTWLLRQGIWSERWQIFVGSGVVFSITIGVVMSVSTDR</sequence>
<evidence type="ECO:0000259" key="3">
    <source>
        <dbReference type="Pfam" id="PF10302"/>
    </source>
</evidence>
<dbReference type="GO" id="GO:0005783">
    <property type="term" value="C:endoplasmic reticulum"/>
    <property type="evidence" value="ECO:0007669"/>
    <property type="project" value="TreeGrafter"/>
</dbReference>
<evidence type="ECO:0000313" key="6">
    <source>
        <dbReference type="Proteomes" id="UP000813444"/>
    </source>
</evidence>
<dbReference type="InterPro" id="IPR029071">
    <property type="entry name" value="Ubiquitin-like_domsf"/>
</dbReference>
<dbReference type="Pfam" id="PF13373">
    <property type="entry name" value="Dsc3_C"/>
    <property type="match status" value="1"/>
</dbReference>
<evidence type="ECO:0000259" key="4">
    <source>
        <dbReference type="Pfam" id="PF13373"/>
    </source>
</evidence>
<dbReference type="EMBL" id="JAGPNK010000005">
    <property type="protein sequence ID" value="KAH7320820.1"/>
    <property type="molecule type" value="Genomic_DNA"/>
</dbReference>